<proteinExistence type="predicted"/>
<name>A0A1E5UJS0_9POAL</name>
<comment type="caution">
    <text evidence="1">The sequence shown here is derived from an EMBL/GenBank/DDBJ whole genome shotgun (WGS) entry which is preliminary data.</text>
</comment>
<sequence length="48" mass="5969">LICILWNLWKCRNSKVFRHQDASNRHVSRHCRDDLLLWPYRYRGPTFP</sequence>
<accession>A0A1E5UJS0</accession>
<dbReference type="Proteomes" id="UP000095767">
    <property type="component" value="Unassembled WGS sequence"/>
</dbReference>
<dbReference type="AlphaFoldDB" id="A0A1E5UJS0"/>
<protein>
    <submittedName>
        <fullName evidence="1">Uncharacterized protein</fullName>
    </submittedName>
</protein>
<feature type="non-terminal residue" evidence="1">
    <location>
        <position position="1"/>
    </location>
</feature>
<organism evidence="1 2">
    <name type="scientific">Dichanthelium oligosanthes</name>
    <dbReference type="NCBI Taxonomy" id="888268"/>
    <lineage>
        <taxon>Eukaryota</taxon>
        <taxon>Viridiplantae</taxon>
        <taxon>Streptophyta</taxon>
        <taxon>Embryophyta</taxon>
        <taxon>Tracheophyta</taxon>
        <taxon>Spermatophyta</taxon>
        <taxon>Magnoliopsida</taxon>
        <taxon>Liliopsida</taxon>
        <taxon>Poales</taxon>
        <taxon>Poaceae</taxon>
        <taxon>PACMAD clade</taxon>
        <taxon>Panicoideae</taxon>
        <taxon>Panicodae</taxon>
        <taxon>Paniceae</taxon>
        <taxon>Dichantheliinae</taxon>
        <taxon>Dichanthelium</taxon>
    </lineage>
</organism>
<gene>
    <name evidence="1" type="ORF">BAE44_0025929</name>
</gene>
<evidence type="ECO:0000313" key="1">
    <source>
        <dbReference type="EMBL" id="OEL13058.1"/>
    </source>
</evidence>
<evidence type="ECO:0000313" key="2">
    <source>
        <dbReference type="Proteomes" id="UP000095767"/>
    </source>
</evidence>
<keyword evidence="2" id="KW-1185">Reference proteome</keyword>
<dbReference type="OrthoDB" id="667521at2759"/>
<reference evidence="1 2" key="1">
    <citation type="submission" date="2016-09" db="EMBL/GenBank/DDBJ databases">
        <title>The draft genome of Dichanthelium oligosanthes: A C3 panicoid grass species.</title>
        <authorList>
            <person name="Studer A.J."/>
            <person name="Schnable J.C."/>
            <person name="Brutnell T.P."/>
        </authorList>
    </citation>
    <scope>NUCLEOTIDE SEQUENCE [LARGE SCALE GENOMIC DNA]</scope>
    <source>
        <strain evidence="2">cv. Kellogg 1175</strain>
        <tissue evidence="1">Leaf</tissue>
    </source>
</reference>
<dbReference type="EMBL" id="LWDX02074917">
    <property type="protein sequence ID" value="OEL13058.1"/>
    <property type="molecule type" value="Genomic_DNA"/>
</dbReference>